<evidence type="ECO:0000256" key="5">
    <source>
        <dbReference type="ARBA" id="ARBA00038058"/>
    </source>
</evidence>
<evidence type="ECO:0000256" key="4">
    <source>
        <dbReference type="ARBA" id="ARBA00022840"/>
    </source>
</evidence>
<dbReference type="GO" id="GO:0003676">
    <property type="term" value="F:nucleic acid binding"/>
    <property type="evidence" value="ECO:0007669"/>
    <property type="project" value="InterPro"/>
</dbReference>
<dbReference type="InterPro" id="IPR014013">
    <property type="entry name" value="Helic_SF1/SF2_ATP-bd_DinG/Rad3"/>
</dbReference>
<evidence type="ECO:0000313" key="9">
    <source>
        <dbReference type="EMBL" id="ROR32609.1"/>
    </source>
</evidence>
<comment type="similarity">
    <text evidence="5">Belongs to the helicase family. DinG subfamily.</text>
</comment>
<keyword evidence="4" id="KW-0067">ATP-binding</keyword>
<dbReference type="GO" id="GO:0043139">
    <property type="term" value="F:5'-3' DNA helicase activity"/>
    <property type="evidence" value="ECO:0007669"/>
    <property type="project" value="UniProtKB-EC"/>
</dbReference>
<protein>
    <recommendedName>
        <fullName evidence="6">DNA 5'-3' helicase</fullName>
        <ecNumber evidence="6">5.6.2.3</ecNumber>
    </recommendedName>
</protein>
<dbReference type="PANTHER" id="PTHR11472:SF34">
    <property type="entry name" value="REGULATOR OF TELOMERE ELONGATION HELICASE 1"/>
    <property type="match status" value="1"/>
</dbReference>
<dbReference type="OrthoDB" id="9805194at2"/>
<evidence type="ECO:0000259" key="8">
    <source>
        <dbReference type="PROSITE" id="PS51193"/>
    </source>
</evidence>
<gene>
    <name evidence="9" type="ORF">EDC57_1815</name>
</gene>
<dbReference type="GO" id="GO:0006281">
    <property type="term" value="P:DNA repair"/>
    <property type="evidence" value="ECO:0007669"/>
    <property type="project" value="TreeGrafter"/>
</dbReference>
<dbReference type="InterPro" id="IPR006555">
    <property type="entry name" value="ATP-dep_Helicase_C"/>
</dbReference>
<dbReference type="Proteomes" id="UP000276634">
    <property type="component" value="Unassembled WGS sequence"/>
</dbReference>
<evidence type="ECO:0000256" key="6">
    <source>
        <dbReference type="ARBA" id="ARBA00044969"/>
    </source>
</evidence>
<comment type="cofactor">
    <cofactor evidence="1">
        <name>[4Fe-4S] cluster</name>
        <dbReference type="ChEBI" id="CHEBI:49883"/>
    </cofactor>
</comment>
<keyword evidence="9" id="KW-0347">Helicase</keyword>
<reference evidence="9 10" key="1">
    <citation type="submission" date="2018-11" db="EMBL/GenBank/DDBJ databases">
        <title>Genomic Encyclopedia of Type Strains, Phase IV (KMG-IV): sequencing the most valuable type-strain genomes for metagenomic binning, comparative biology and taxonomic classification.</title>
        <authorList>
            <person name="Goeker M."/>
        </authorList>
    </citation>
    <scope>NUCLEOTIDE SEQUENCE [LARGE SCALE GENOMIC DNA]</scope>
    <source>
        <strain evidence="9 10">DSM 100275</strain>
    </source>
</reference>
<organism evidence="9 10">
    <name type="scientific">Inmirania thermothiophila</name>
    <dbReference type="NCBI Taxonomy" id="1750597"/>
    <lineage>
        <taxon>Bacteria</taxon>
        <taxon>Pseudomonadati</taxon>
        <taxon>Pseudomonadota</taxon>
        <taxon>Gammaproteobacteria</taxon>
        <taxon>Chromatiales</taxon>
        <taxon>Ectothiorhodospiraceae</taxon>
        <taxon>Inmirania</taxon>
    </lineage>
</organism>
<dbReference type="PROSITE" id="PS51193">
    <property type="entry name" value="HELICASE_ATP_BIND_2"/>
    <property type="match status" value="1"/>
</dbReference>
<keyword evidence="2" id="KW-0547">Nucleotide-binding</keyword>
<dbReference type="InterPro" id="IPR011545">
    <property type="entry name" value="DEAD/DEAH_box_helicase_dom"/>
</dbReference>
<evidence type="ECO:0000256" key="2">
    <source>
        <dbReference type="ARBA" id="ARBA00022741"/>
    </source>
</evidence>
<dbReference type="GO" id="GO:0005524">
    <property type="term" value="F:ATP binding"/>
    <property type="evidence" value="ECO:0007669"/>
    <property type="project" value="UniProtKB-KW"/>
</dbReference>
<dbReference type="Pfam" id="PF13307">
    <property type="entry name" value="Helicase_C_2"/>
    <property type="match status" value="1"/>
</dbReference>
<dbReference type="PANTHER" id="PTHR11472">
    <property type="entry name" value="DNA REPAIR DEAD HELICASE RAD3/XP-D SUBFAMILY MEMBER"/>
    <property type="match status" value="1"/>
</dbReference>
<proteinExistence type="inferred from homology"/>
<evidence type="ECO:0000256" key="1">
    <source>
        <dbReference type="ARBA" id="ARBA00001966"/>
    </source>
</evidence>
<evidence type="ECO:0000256" key="7">
    <source>
        <dbReference type="ARBA" id="ARBA00048954"/>
    </source>
</evidence>
<dbReference type="InterPro" id="IPR027417">
    <property type="entry name" value="P-loop_NTPase"/>
</dbReference>
<dbReference type="RefSeq" id="WP_123401872.1">
    <property type="nucleotide sequence ID" value="NZ_RJVI01000002.1"/>
</dbReference>
<evidence type="ECO:0000313" key="10">
    <source>
        <dbReference type="Proteomes" id="UP000276634"/>
    </source>
</evidence>
<sequence length="634" mass="67332">MAALFAPDGPLAGAVAGFAPRPGQVEMAEAVAAALHAGGTLLCEAGTGTGKTLAYLVPAVESGRRVLVSTGTRALQEQVFRHELPRVLRALGRGARVTLLKGRANYLCPHRAAVALAERHFLDREGAEALAAIEGWAARTREGDIAEVVGVAEDHPLWARVTSTADNCLGGDCPELGRCFVQQARRRAQQADLVVTNHHLVASDLALRREGVADLLPEVDGCIVDEAHQFPDVVAERLGQAVSGRQLAELARDARGEAVREAPGEGEVEAWAGRLEAQARAAAARLAGRGRMAWEDALATGFGEDLDALGETLRGLAAVLEAAADRGPGLARCSERARRLAGLVEGLLAPDEGDAVRWVETRAGFVCHRTPVAAGSVLAPLAAALAPAWVFTSATLTVDGGFAHFAGRLGLEDYEARIWPSPYDHARQALLCVPEGMPDPGRDPAGHTEAVVAVAQRVIEAAGGRTFVLFTSHRALRQAAARLQARVRHPVLVQGDGPRARLVERFRELGDAVLLGTSTFWEGVDVRGPALSAVVIDRLPFASPEDPLVQARARALARAGEDPFRALHLPRAVIALRQGVGRLVRDPADRGVLVICDPRLLTRGYGRVFLRSLPPMPRTRALAEVEAFLAREGA</sequence>
<dbReference type="GO" id="GO:0016818">
    <property type="term" value="F:hydrolase activity, acting on acid anhydrides, in phosphorus-containing anhydrides"/>
    <property type="evidence" value="ECO:0007669"/>
    <property type="project" value="InterPro"/>
</dbReference>
<evidence type="ECO:0000256" key="3">
    <source>
        <dbReference type="ARBA" id="ARBA00022801"/>
    </source>
</evidence>
<keyword evidence="3" id="KW-0378">Hydrolase</keyword>
<dbReference type="InterPro" id="IPR014001">
    <property type="entry name" value="Helicase_ATP-bd"/>
</dbReference>
<dbReference type="SMART" id="SM00491">
    <property type="entry name" value="HELICc2"/>
    <property type="match status" value="1"/>
</dbReference>
<dbReference type="EC" id="5.6.2.3" evidence="6"/>
<dbReference type="SUPFAM" id="SSF52540">
    <property type="entry name" value="P-loop containing nucleoside triphosphate hydrolases"/>
    <property type="match status" value="2"/>
</dbReference>
<dbReference type="SMART" id="SM00487">
    <property type="entry name" value="DEXDc"/>
    <property type="match status" value="1"/>
</dbReference>
<comment type="catalytic activity">
    <reaction evidence="7">
        <text>ATP + H2O = ADP + phosphate + H(+)</text>
        <dbReference type="Rhea" id="RHEA:13065"/>
        <dbReference type="ChEBI" id="CHEBI:15377"/>
        <dbReference type="ChEBI" id="CHEBI:15378"/>
        <dbReference type="ChEBI" id="CHEBI:30616"/>
        <dbReference type="ChEBI" id="CHEBI:43474"/>
        <dbReference type="ChEBI" id="CHEBI:456216"/>
        <dbReference type="EC" id="5.6.2.3"/>
    </reaction>
</comment>
<dbReference type="InterPro" id="IPR045028">
    <property type="entry name" value="DinG/Rad3-like"/>
</dbReference>
<name>A0A3N1Y1B0_9GAMM</name>
<dbReference type="EMBL" id="RJVI01000002">
    <property type="protein sequence ID" value="ROR32609.1"/>
    <property type="molecule type" value="Genomic_DNA"/>
</dbReference>
<accession>A0A3N1Y1B0</accession>
<comment type="caution">
    <text evidence="9">The sequence shown here is derived from an EMBL/GenBank/DDBJ whole genome shotgun (WGS) entry which is preliminary data.</text>
</comment>
<dbReference type="Pfam" id="PF00270">
    <property type="entry name" value="DEAD"/>
    <property type="match status" value="1"/>
</dbReference>
<feature type="domain" description="Helicase ATP-binding" evidence="8">
    <location>
        <begin position="10"/>
        <end position="279"/>
    </location>
</feature>
<keyword evidence="10" id="KW-1185">Reference proteome</keyword>
<dbReference type="AlphaFoldDB" id="A0A3N1Y1B0"/>
<dbReference type="Gene3D" id="3.40.50.300">
    <property type="entry name" value="P-loop containing nucleotide triphosphate hydrolases"/>
    <property type="match status" value="2"/>
</dbReference>